<evidence type="ECO:0000313" key="3">
    <source>
        <dbReference type="Proteomes" id="UP000245396"/>
    </source>
</evidence>
<proteinExistence type="predicted"/>
<evidence type="ECO:0000256" key="1">
    <source>
        <dbReference type="SAM" id="Phobius"/>
    </source>
</evidence>
<organism evidence="2 3">
    <name type="scientific">Pseudaminobacter salicylatoxidans</name>
    <dbReference type="NCBI Taxonomy" id="93369"/>
    <lineage>
        <taxon>Bacteria</taxon>
        <taxon>Pseudomonadati</taxon>
        <taxon>Pseudomonadota</taxon>
        <taxon>Alphaproteobacteria</taxon>
        <taxon>Hyphomicrobiales</taxon>
        <taxon>Phyllobacteriaceae</taxon>
        <taxon>Pseudaminobacter</taxon>
    </lineage>
</organism>
<keyword evidence="3" id="KW-1185">Reference proteome</keyword>
<sequence length="43" mass="5015">MTTLWLTLYILIWPSISAVVLFVIVRGFFRDMRAARQAGRDMV</sequence>
<dbReference type="AlphaFoldDB" id="A0A316C169"/>
<dbReference type="InterPro" id="IPR049820">
    <property type="entry name" value="Trnsprt_adja_ssu-like"/>
</dbReference>
<protein>
    <submittedName>
        <fullName evidence="2">Uncharacterized protein</fullName>
    </submittedName>
</protein>
<accession>A0A316C169</accession>
<keyword evidence="1" id="KW-0812">Transmembrane</keyword>
<dbReference type="EMBL" id="QGGG01000009">
    <property type="protein sequence ID" value="PWJ82310.1"/>
    <property type="molecule type" value="Genomic_DNA"/>
</dbReference>
<name>A0A316C169_PSESE</name>
<dbReference type="RefSeq" id="WP_210205648.1">
    <property type="nucleotide sequence ID" value="NZ_QGGG01000009.1"/>
</dbReference>
<evidence type="ECO:0000313" key="2">
    <source>
        <dbReference type="EMBL" id="PWJ82310.1"/>
    </source>
</evidence>
<gene>
    <name evidence="2" type="ORF">C7441_10978</name>
</gene>
<reference evidence="2 3" key="1">
    <citation type="submission" date="2018-05" db="EMBL/GenBank/DDBJ databases">
        <title>Genomic Encyclopedia of Type Strains, Phase IV (KMG-IV): sequencing the most valuable type-strain genomes for metagenomic binning, comparative biology and taxonomic classification.</title>
        <authorList>
            <person name="Goeker M."/>
        </authorList>
    </citation>
    <scope>NUCLEOTIDE SEQUENCE [LARGE SCALE GENOMIC DNA]</scope>
    <source>
        <strain evidence="2 3">DSM 6986</strain>
    </source>
</reference>
<keyword evidence="1" id="KW-0472">Membrane</keyword>
<dbReference type="STRING" id="1192868.GCA_000304395_00288"/>
<dbReference type="NCBIfam" id="NF038354">
    <property type="entry name" value="trnsprt_adja_43"/>
    <property type="match status" value="1"/>
</dbReference>
<dbReference type="Proteomes" id="UP000245396">
    <property type="component" value="Unassembled WGS sequence"/>
</dbReference>
<comment type="caution">
    <text evidence="2">The sequence shown here is derived from an EMBL/GenBank/DDBJ whole genome shotgun (WGS) entry which is preliminary data.</text>
</comment>
<keyword evidence="1" id="KW-1133">Transmembrane helix</keyword>
<feature type="transmembrane region" description="Helical" evidence="1">
    <location>
        <begin position="6"/>
        <end position="29"/>
    </location>
</feature>